<keyword evidence="1 2" id="KW-0732">Signal</keyword>
<proteinExistence type="predicted"/>
<evidence type="ECO:0000313" key="4">
    <source>
        <dbReference type="EMBL" id="QTH71386.1"/>
    </source>
</evidence>
<organism evidence="4 5">
    <name type="scientific">Pseudoalteromonas xiamenensis</name>
    <dbReference type="NCBI Taxonomy" id="882626"/>
    <lineage>
        <taxon>Bacteria</taxon>
        <taxon>Pseudomonadati</taxon>
        <taxon>Pseudomonadota</taxon>
        <taxon>Gammaproteobacteria</taxon>
        <taxon>Alteromonadales</taxon>
        <taxon>Pseudoalteromonadaceae</taxon>
        <taxon>Pseudoalteromonas</taxon>
    </lineage>
</organism>
<evidence type="ECO:0000256" key="2">
    <source>
        <dbReference type="SAM" id="SignalP"/>
    </source>
</evidence>
<protein>
    <submittedName>
        <fullName evidence="4">Porin family protein</fullName>
    </submittedName>
</protein>
<gene>
    <name evidence="4" type="ORF">J5O05_16655</name>
</gene>
<evidence type="ECO:0000256" key="1">
    <source>
        <dbReference type="ARBA" id="ARBA00022729"/>
    </source>
</evidence>
<dbReference type="EMBL" id="CP072133">
    <property type="protein sequence ID" value="QTH71386.1"/>
    <property type="molecule type" value="Genomic_DNA"/>
</dbReference>
<dbReference type="KEGG" id="pxi:J5O05_16655"/>
<dbReference type="SUPFAM" id="SSF56925">
    <property type="entry name" value="OMPA-like"/>
    <property type="match status" value="1"/>
</dbReference>
<feature type="signal peptide" evidence="2">
    <location>
        <begin position="1"/>
        <end position="22"/>
    </location>
</feature>
<feature type="domain" description="Outer membrane protein beta-barrel" evidence="3">
    <location>
        <begin position="9"/>
        <end position="191"/>
    </location>
</feature>
<sequence>MKKSLTKLLLISVATFSLSATAAINKKPIEQFDVYAGIGYGQYSLQWEDRERDMEFDDDSSMLKAYVGTYLTPYWSVELGYENFDEASDIDNYAEFDGFTLGTRFIAPITDYVSLYAKGGWFEWDGEFYADVPALGRISSNSRGGDWFYGAGIGFDLSSNLGVRLEYLRYELEENIEPDLDVASISLEYTF</sequence>
<dbReference type="Proteomes" id="UP000664904">
    <property type="component" value="Chromosome"/>
</dbReference>
<dbReference type="RefSeq" id="WP_208843027.1">
    <property type="nucleotide sequence ID" value="NZ_CP072133.1"/>
</dbReference>
<dbReference type="InterPro" id="IPR011250">
    <property type="entry name" value="OMP/PagP_B-barrel"/>
</dbReference>
<dbReference type="Gene3D" id="2.40.160.20">
    <property type="match status" value="1"/>
</dbReference>
<keyword evidence="5" id="KW-1185">Reference proteome</keyword>
<accession>A0A975DGE7</accession>
<reference evidence="4" key="1">
    <citation type="submission" date="2021-03" db="EMBL/GenBank/DDBJ databases">
        <title>Complete Genome of Pseudoalteromonas xiamenensis STKMTI.2, a new potential marine bacterium producing anti-Vibrio compounds.</title>
        <authorList>
            <person name="Handayani D.P."/>
            <person name="Isnansetyo A."/>
            <person name="Istiqomah I."/>
            <person name="Jumina J."/>
        </authorList>
    </citation>
    <scope>NUCLEOTIDE SEQUENCE</scope>
    <source>
        <strain evidence="4">STKMTI.2</strain>
    </source>
</reference>
<dbReference type="InterPro" id="IPR027385">
    <property type="entry name" value="Beta-barrel_OMP"/>
</dbReference>
<evidence type="ECO:0000259" key="3">
    <source>
        <dbReference type="Pfam" id="PF13505"/>
    </source>
</evidence>
<feature type="chain" id="PRO_5038053487" evidence="2">
    <location>
        <begin position="23"/>
        <end position="191"/>
    </location>
</feature>
<name>A0A975DGE7_9GAMM</name>
<dbReference type="AlphaFoldDB" id="A0A975DGE7"/>
<evidence type="ECO:0000313" key="5">
    <source>
        <dbReference type="Proteomes" id="UP000664904"/>
    </source>
</evidence>
<dbReference type="Pfam" id="PF13505">
    <property type="entry name" value="OMP_b-brl"/>
    <property type="match status" value="1"/>
</dbReference>